<gene>
    <name evidence="2" type="ORF">SFSGTM_07840</name>
</gene>
<protein>
    <recommendedName>
        <fullName evidence="4">Sel1 repeat family protein</fullName>
    </recommendedName>
</protein>
<keyword evidence="1" id="KW-0732">Signal</keyword>
<dbReference type="KEGG" id="sniv:SFSGTM_07840"/>
<sequence>MKRSILVGGLLLALVAANSFAMSTDEAKMVSDAAVRGSASAQVLLAVMYKNGDGGYSKNEQQAAYWYEKAADQGNPYAQMALGDMYEQGLGVNQNLKVAADWREKSAKRGNVQAQLKLGKMYLTGTGVVKNVNQAEYWLNRAAVAGDSEAQFELNKLYRDPNWAKHNPALANDWLAKSAAQGYEDAVAFVNFFEHLGFEAKEDLSQRPPHIRQLATDGDAEAQYQLAMRYEHGIGEKHDNAQTMYWLKLAANQGHVMAIQSLIHIYQQGLDGNAVDAAQAQVWQDKLNSLKK</sequence>
<dbReference type="Pfam" id="PF08238">
    <property type="entry name" value="Sel1"/>
    <property type="match status" value="5"/>
</dbReference>
<name>A0A809REL3_9PROT</name>
<reference evidence="3" key="1">
    <citation type="submission" date="2019-11" db="EMBL/GenBank/DDBJ databases">
        <title>Isolation and characterization of a novel species in the genus Sulfuriferula.</title>
        <authorList>
            <person name="Mochizuki J."/>
            <person name="Kojima H."/>
            <person name="Fukui M."/>
        </authorList>
    </citation>
    <scope>NUCLEOTIDE SEQUENCE [LARGE SCALE GENOMIC DNA]</scope>
    <source>
        <strain evidence="3">SGTM</strain>
    </source>
</reference>
<dbReference type="PANTHER" id="PTHR45011">
    <property type="entry name" value="DAP3-BINDING CELL DEATH ENHANCER 1"/>
    <property type="match status" value="1"/>
</dbReference>
<dbReference type="InterPro" id="IPR006597">
    <property type="entry name" value="Sel1-like"/>
</dbReference>
<feature type="signal peptide" evidence="1">
    <location>
        <begin position="1"/>
        <end position="21"/>
    </location>
</feature>
<dbReference type="RefSeq" id="WP_162084044.1">
    <property type="nucleotide sequence ID" value="NZ_AP021881.1"/>
</dbReference>
<evidence type="ECO:0000256" key="1">
    <source>
        <dbReference type="SAM" id="SignalP"/>
    </source>
</evidence>
<dbReference type="AlphaFoldDB" id="A0A809REL3"/>
<evidence type="ECO:0000313" key="2">
    <source>
        <dbReference type="EMBL" id="BBP00076.1"/>
    </source>
</evidence>
<proteinExistence type="predicted"/>
<dbReference type="PANTHER" id="PTHR45011:SF1">
    <property type="entry name" value="DAP3-BINDING CELL DEATH ENHANCER 1"/>
    <property type="match status" value="1"/>
</dbReference>
<accession>A0A809REL3</accession>
<organism evidence="2 3">
    <name type="scientific">Sulfuriferula nivalis</name>
    <dbReference type="NCBI Taxonomy" id="2675298"/>
    <lineage>
        <taxon>Bacteria</taxon>
        <taxon>Pseudomonadati</taxon>
        <taxon>Pseudomonadota</taxon>
        <taxon>Betaproteobacteria</taxon>
        <taxon>Nitrosomonadales</taxon>
        <taxon>Sulfuricellaceae</taxon>
        <taxon>Sulfuriferula</taxon>
    </lineage>
</organism>
<dbReference type="InterPro" id="IPR011990">
    <property type="entry name" value="TPR-like_helical_dom_sf"/>
</dbReference>
<dbReference type="SMART" id="SM00671">
    <property type="entry name" value="SEL1"/>
    <property type="match status" value="5"/>
</dbReference>
<dbReference type="EMBL" id="AP021881">
    <property type="protein sequence ID" value="BBP00076.1"/>
    <property type="molecule type" value="Genomic_DNA"/>
</dbReference>
<dbReference type="Proteomes" id="UP000463939">
    <property type="component" value="Chromosome"/>
</dbReference>
<dbReference type="Gene3D" id="1.25.40.10">
    <property type="entry name" value="Tetratricopeptide repeat domain"/>
    <property type="match status" value="1"/>
</dbReference>
<evidence type="ECO:0000313" key="3">
    <source>
        <dbReference type="Proteomes" id="UP000463939"/>
    </source>
</evidence>
<feature type="chain" id="PRO_5032621476" description="Sel1 repeat family protein" evidence="1">
    <location>
        <begin position="22"/>
        <end position="292"/>
    </location>
</feature>
<evidence type="ECO:0008006" key="4">
    <source>
        <dbReference type="Google" id="ProtNLM"/>
    </source>
</evidence>
<dbReference type="InterPro" id="IPR052748">
    <property type="entry name" value="ISR_Activator"/>
</dbReference>
<keyword evidence="3" id="KW-1185">Reference proteome</keyword>
<dbReference type="SUPFAM" id="SSF81901">
    <property type="entry name" value="HCP-like"/>
    <property type="match status" value="2"/>
</dbReference>